<accession>A0A5A5TDN8</accession>
<sequence length="56" mass="5873">MRAEVATEVRFPVHRTTCSPVGSSAMSAGITERWGGDGGYLLTIDAVCSNASGQDR</sequence>
<reference evidence="1 2" key="1">
    <citation type="submission" date="2019-01" db="EMBL/GenBank/DDBJ databases">
        <title>Draft genome sequence of Dictyobacter sp. Uno17.</title>
        <authorList>
            <person name="Wang C.M."/>
            <person name="Zheng Y."/>
            <person name="Sakai Y."/>
            <person name="Abe K."/>
            <person name="Yokota A."/>
            <person name="Yabe S."/>
        </authorList>
    </citation>
    <scope>NUCLEOTIDE SEQUENCE [LARGE SCALE GENOMIC DNA]</scope>
    <source>
        <strain evidence="1 2">Uno17</strain>
    </source>
</reference>
<keyword evidence="2" id="KW-1185">Reference proteome</keyword>
<evidence type="ECO:0000313" key="2">
    <source>
        <dbReference type="Proteomes" id="UP000322530"/>
    </source>
</evidence>
<evidence type="ECO:0000313" key="1">
    <source>
        <dbReference type="EMBL" id="GCF09650.1"/>
    </source>
</evidence>
<dbReference type="EMBL" id="BIXY01000048">
    <property type="protein sequence ID" value="GCF09650.1"/>
    <property type="molecule type" value="Genomic_DNA"/>
</dbReference>
<protein>
    <submittedName>
        <fullName evidence="1">Uncharacterized protein</fullName>
    </submittedName>
</protein>
<dbReference type="AlphaFoldDB" id="A0A5A5TDN8"/>
<organism evidence="1 2">
    <name type="scientific">Dictyobacter arantiisoli</name>
    <dbReference type="NCBI Taxonomy" id="2014874"/>
    <lineage>
        <taxon>Bacteria</taxon>
        <taxon>Bacillati</taxon>
        <taxon>Chloroflexota</taxon>
        <taxon>Ktedonobacteria</taxon>
        <taxon>Ktedonobacterales</taxon>
        <taxon>Dictyobacteraceae</taxon>
        <taxon>Dictyobacter</taxon>
    </lineage>
</organism>
<comment type="caution">
    <text evidence="1">The sequence shown here is derived from an EMBL/GenBank/DDBJ whole genome shotgun (WGS) entry which is preliminary data.</text>
</comment>
<dbReference type="RefSeq" id="WP_172632162.1">
    <property type="nucleotide sequence ID" value="NZ_BIXY01000048.1"/>
</dbReference>
<gene>
    <name evidence="1" type="ORF">KDI_32140</name>
</gene>
<name>A0A5A5TDN8_9CHLR</name>
<dbReference type="Proteomes" id="UP000322530">
    <property type="component" value="Unassembled WGS sequence"/>
</dbReference>
<proteinExistence type="predicted"/>